<proteinExistence type="inferred from homology"/>
<dbReference type="Gene3D" id="3.40.50.850">
    <property type="entry name" value="Isochorismatase-like"/>
    <property type="match status" value="1"/>
</dbReference>
<dbReference type="InterPro" id="IPR036380">
    <property type="entry name" value="Isochorismatase-like_sf"/>
</dbReference>
<dbReference type="GO" id="GO:0051213">
    <property type="term" value="F:dioxygenase activity"/>
    <property type="evidence" value="ECO:0007669"/>
    <property type="project" value="InterPro"/>
</dbReference>
<dbReference type="Proteomes" id="UP001161757">
    <property type="component" value="Unassembled WGS sequence"/>
</dbReference>
<dbReference type="InterPro" id="IPR005123">
    <property type="entry name" value="Oxoglu/Fe-dep_dioxygenase_dom"/>
</dbReference>
<gene>
    <name evidence="4" type="ORF">HRR80_006936</name>
</gene>
<evidence type="ECO:0000313" key="5">
    <source>
        <dbReference type="Proteomes" id="UP001161757"/>
    </source>
</evidence>
<dbReference type="SUPFAM" id="SSF51197">
    <property type="entry name" value="Clavaminate synthase-like"/>
    <property type="match status" value="1"/>
</dbReference>
<evidence type="ECO:0000313" key="4">
    <source>
        <dbReference type="EMBL" id="KAJ8989212.1"/>
    </source>
</evidence>
<dbReference type="PANTHER" id="PTHR31212:SF5">
    <property type="entry name" value="ISOCHORISMATASE FAMILY PROTEIN FAMILY (AFU_ORTHOLOGUE AFUA_3G14500)"/>
    <property type="match status" value="1"/>
</dbReference>
<name>A0AAN6EPM6_EXODE</name>
<dbReference type="Pfam" id="PF00857">
    <property type="entry name" value="Isochorismatase"/>
    <property type="match status" value="1"/>
</dbReference>
<dbReference type="PROSITE" id="PS51471">
    <property type="entry name" value="FE2OG_OXY"/>
    <property type="match status" value="1"/>
</dbReference>
<feature type="compositionally biased region" description="Basic and acidic residues" evidence="2">
    <location>
        <begin position="318"/>
        <end position="337"/>
    </location>
</feature>
<feature type="domain" description="Fe2OG dioxygenase" evidence="3">
    <location>
        <begin position="565"/>
        <end position="691"/>
    </location>
</feature>
<dbReference type="InterPro" id="IPR037151">
    <property type="entry name" value="AlkB-like_sf"/>
</dbReference>
<evidence type="ECO:0000256" key="1">
    <source>
        <dbReference type="ARBA" id="ARBA00006336"/>
    </source>
</evidence>
<comment type="similarity">
    <text evidence="1">Belongs to the isochorismatase family.</text>
</comment>
<accession>A0AAN6EPM6</accession>
<feature type="region of interest" description="Disordered" evidence="2">
    <location>
        <begin position="300"/>
        <end position="471"/>
    </location>
</feature>
<feature type="compositionally biased region" description="Low complexity" evidence="2">
    <location>
        <begin position="114"/>
        <end position="123"/>
    </location>
</feature>
<dbReference type="EMBL" id="JAJGCB010000015">
    <property type="protein sequence ID" value="KAJ8989212.1"/>
    <property type="molecule type" value="Genomic_DNA"/>
</dbReference>
<sequence>MLFPPGSLPHGPPIETKKALLLLDFQNDFVSPEGKLPVANVPSFLPQLISLASEFREKGDVIWVGTEYQQSRSTISTTTGSHSILLRQFLSDQGQSEEQSASLAHPARTRSSSEDLLSPSSKPDAAHDREAFLTETTYRCCIPGTSGSDYPDLIKHAIDSQRDLLIAKSHYSAFVDSPLLTHLRTRLITELYVCGSLSNIAVYATVLDAVCHGLQVTVVEDCLGFNDEKCHVEAMRQMADHMGANGVDCQELRDDLAGLLGDVIREDQYTTTFQVSLAPPRLRRPRTSRKHIHDWMAGLEGQDIASSQAENVGAVPEDGTRRASNGRDSRTKSESSRRTVKPTSPDNGGPCERTTCDGSSPEDPTLRYVSQSLMPRSSSTGHSSEKLKHKQSESSAEEKHPSIRFSKRSPSPPYDTGILWTGSGKGAETDESALPDDQQSRGDGPASQAPQGRHESRSRQKMAAPKFLGPNDRIGEGDCRLVLNLLDPDEAERAFYSCKDSIRWQKMYHRTGEVPRLVAVQGEVTEDGTCKPIYRHPADESPELFPFHPTVDVLRIAAEKAVGHRLNHVLLQWYRNGEDHISEHSDKTLDIVRGSTIVNVSLGAQRTMTLRTKSSAVTVTVVADDGSRQSDFVRPSQRIRLPHNSLFALGQETNRLWLHAIRADKRPASLKDPEELAFSGERISLTFRHIGTFINPIDNTIWGQGATGKQREGAKRLLTGSEAEQQGESMIRAFGQENHRSIDWDWDECYGKGFDVVNFQTMKASAD</sequence>
<dbReference type="CDD" id="cd00431">
    <property type="entry name" value="cysteine_hydrolases"/>
    <property type="match status" value="1"/>
</dbReference>
<dbReference type="Pfam" id="PF13532">
    <property type="entry name" value="2OG-FeII_Oxy_2"/>
    <property type="match status" value="1"/>
</dbReference>
<dbReference type="SUPFAM" id="SSF52499">
    <property type="entry name" value="Isochorismatase-like hydrolases"/>
    <property type="match status" value="1"/>
</dbReference>
<dbReference type="InterPro" id="IPR000868">
    <property type="entry name" value="Isochorismatase-like_dom"/>
</dbReference>
<protein>
    <recommendedName>
        <fullName evidence="3">Fe2OG dioxygenase domain-containing protein</fullName>
    </recommendedName>
</protein>
<dbReference type="AlphaFoldDB" id="A0AAN6EPM6"/>
<evidence type="ECO:0000259" key="3">
    <source>
        <dbReference type="PROSITE" id="PS51471"/>
    </source>
</evidence>
<evidence type="ECO:0000256" key="2">
    <source>
        <dbReference type="SAM" id="MobiDB-lite"/>
    </source>
</evidence>
<feature type="region of interest" description="Disordered" evidence="2">
    <location>
        <begin position="96"/>
        <end position="125"/>
    </location>
</feature>
<comment type="caution">
    <text evidence="4">The sequence shown here is derived from an EMBL/GenBank/DDBJ whole genome shotgun (WGS) entry which is preliminary data.</text>
</comment>
<dbReference type="Gene3D" id="2.60.120.590">
    <property type="entry name" value="Alpha-ketoglutarate-dependent dioxygenase AlkB-like"/>
    <property type="match status" value="1"/>
</dbReference>
<feature type="compositionally biased region" description="Polar residues" evidence="2">
    <location>
        <begin position="368"/>
        <end position="382"/>
    </location>
</feature>
<organism evidence="4 5">
    <name type="scientific">Exophiala dermatitidis</name>
    <name type="common">Black yeast-like fungus</name>
    <name type="synonym">Wangiella dermatitidis</name>
    <dbReference type="NCBI Taxonomy" id="5970"/>
    <lineage>
        <taxon>Eukaryota</taxon>
        <taxon>Fungi</taxon>
        <taxon>Dikarya</taxon>
        <taxon>Ascomycota</taxon>
        <taxon>Pezizomycotina</taxon>
        <taxon>Eurotiomycetes</taxon>
        <taxon>Chaetothyriomycetidae</taxon>
        <taxon>Chaetothyriales</taxon>
        <taxon>Herpotrichiellaceae</taxon>
        <taxon>Exophiala</taxon>
    </lineage>
</organism>
<dbReference type="InterPro" id="IPR032854">
    <property type="entry name" value="ALKBH3"/>
</dbReference>
<feature type="compositionally biased region" description="Basic and acidic residues" evidence="2">
    <location>
        <begin position="383"/>
        <end position="401"/>
    </location>
</feature>
<dbReference type="GO" id="GO:0006307">
    <property type="term" value="P:DNA alkylation repair"/>
    <property type="evidence" value="ECO:0007669"/>
    <property type="project" value="InterPro"/>
</dbReference>
<dbReference type="PANTHER" id="PTHR31212">
    <property type="entry name" value="ALPHA-KETOGLUTARATE-DEPENDENT DIOXYGENASE ALKB HOMOLOG 3"/>
    <property type="match status" value="1"/>
</dbReference>
<reference evidence="4" key="1">
    <citation type="submission" date="2023-01" db="EMBL/GenBank/DDBJ databases">
        <title>Exophiala dermititidis isolated from Cystic Fibrosis Patient.</title>
        <authorList>
            <person name="Kurbessoian T."/>
            <person name="Crocker A."/>
            <person name="Murante D."/>
            <person name="Hogan D.A."/>
            <person name="Stajich J.E."/>
        </authorList>
    </citation>
    <scope>NUCLEOTIDE SEQUENCE</scope>
    <source>
        <strain evidence="4">Ex8</strain>
    </source>
</reference>
<dbReference type="InterPro" id="IPR027450">
    <property type="entry name" value="AlkB-like"/>
</dbReference>